<organism evidence="2 3">
    <name type="scientific">Streptomyces fildesensis</name>
    <dbReference type="NCBI Taxonomy" id="375757"/>
    <lineage>
        <taxon>Bacteria</taxon>
        <taxon>Bacillati</taxon>
        <taxon>Actinomycetota</taxon>
        <taxon>Actinomycetes</taxon>
        <taxon>Kitasatosporales</taxon>
        <taxon>Streptomycetaceae</taxon>
        <taxon>Streptomyces</taxon>
    </lineage>
</organism>
<protein>
    <recommendedName>
        <fullName evidence="4">Lipoprotein</fullName>
    </recommendedName>
</protein>
<proteinExistence type="predicted"/>
<dbReference type="EMBL" id="JBITYG010000010">
    <property type="protein sequence ID" value="MFI9104717.1"/>
    <property type="molecule type" value="Genomic_DNA"/>
</dbReference>
<dbReference type="RefSeq" id="WP_399655326.1">
    <property type="nucleotide sequence ID" value="NZ_JBITYG010000010.1"/>
</dbReference>
<comment type="caution">
    <text evidence="2">The sequence shown here is derived from an EMBL/GenBank/DDBJ whole genome shotgun (WGS) entry which is preliminary data.</text>
</comment>
<evidence type="ECO:0000313" key="3">
    <source>
        <dbReference type="Proteomes" id="UP001614394"/>
    </source>
</evidence>
<accession>A0ABW8CFY7</accession>
<keyword evidence="3" id="KW-1185">Reference proteome</keyword>
<gene>
    <name evidence="2" type="ORF">ACIGXA_29810</name>
</gene>
<feature type="compositionally biased region" description="Low complexity" evidence="1">
    <location>
        <begin position="16"/>
        <end position="37"/>
    </location>
</feature>
<reference evidence="2 3" key="1">
    <citation type="submission" date="2024-10" db="EMBL/GenBank/DDBJ databases">
        <title>The Natural Products Discovery Center: Release of the First 8490 Sequenced Strains for Exploring Actinobacteria Biosynthetic Diversity.</title>
        <authorList>
            <person name="Kalkreuter E."/>
            <person name="Kautsar S.A."/>
            <person name="Yang D."/>
            <person name="Bader C.D."/>
            <person name="Teijaro C.N."/>
            <person name="Fluegel L."/>
            <person name="Davis C.M."/>
            <person name="Simpson J.R."/>
            <person name="Lauterbach L."/>
            <person name="Steele A.D."/>
            <person name="Gui C."/>
            <person name="Meng S."/>
            <person name="Li G."/>
            <person name="Viehrig K."/>
            <person name="Ye F."/>
            <person name="Su P."/>
            <person name="Kiefer A.F."/>
            <person name="Nichols A."/>
            <person name="Cepeda A.J."/>
            <person name="Yan W."/>
            <person name="Fan B."/>
            <person name="Jiang Y."/>
            <person name="Adhikari A."/>
            <person name="Zheng C.-J."/>
            <person name="Schuster L."/>
            <person name="Cowan T.M."/>
            <person name="Smanski M.J."/>
            <person name="Chevrette M.G."/>
            <person name="De Carvalho L.P.S."/>
            <person name="Shen B."/>
        </authorList>
    </citation>
    <scope>NUCLEOTIDE SEQUENCE [LARGE SCALE GENOMIC DNA]</scope>
    <source>
        <strain evidence="2 3">NPDC053399</strain>
    </source>
</reference>
<evidence type="ECO:0000256" key="1">
    <source>
        <dbReference type="SAM" id="MobiDB-lite"/>
    </source>
</evidence>
<evidence type="ECO:0000313" key="2">
    <source>
        <dbReference type="EMBL" id="MFI9104717.1"/>
    </source>
</evidence>
<dbReference type="Proteomes" id="UP001614394">
    <property type="component" value="Unassembled WGS sequence"/>
</dbReference>
<evidence type="ECO:0008006" key="4">
    <source>
        <dbReference type="Google" id="ProtNLM"/>
    </source>
</evidence>
<feature type="region of interest" description="Disordered" evidence="1">
    <location>
        <begin position="1"/>
        <end position="41"/>
    </location>
</feature>
<name>A0ABW8CFY7_9ACTN</name>
<sequence length="198" mass="20959">MTLTACGGDTKASDKATAAPSTARTTASASVTPTPSAVERPVTTLPSDVIEVFEGARTGDPKKDAVLADNAEAIRGVDAAIVAGKPNAPAVGFYYEGEAAASKSEWIRRFTDNGLSITGTVRYYDRKVTFRSDGNASLVYCGDESKGFNKNRATGKVDVTPVTKNSYVVYNTLLKKNKQGVWQTIKVLSLRGAAQCQP</sequence>